<dbReference type="GeneID" id="300296378"/>
<comment type="caution">
    <text evidence="2">The sequence shown here is derived from an EMBL/GenBank/DDBJ whole genome shotgun (WGS) entry which is preliminary data.</text>
</comment>
<evidence type="ECO:0000313" key="3">
    <source>
        <dbReference type="Proteomes" id="UP000618986"/>
    </source>
</evidence>
<sequence>MIKEFGTGSSRSGDTNPLVDTGAERCPQANSAELDQHQLAEVVASAAPRHHHLAELVVIMGDDAATSARWWGDAAIWATSSPVSRFGVP</sequence>
<proteinExistence type="predicted"/>
<name>A0ABR6MKZ8_MICEC</name>
<organism evidence="2 3">
    <name type="scientific">Micromonospora echinospora</name>
    <name type="common">Micromonospora purpurea</name>
    <dbReference type="NCBI Taxonomy" id="1877"/>
    <lineage>
        <taxon>Bacteria</taxon>
        <taxon>Bacillati</taxon>
        <taxon>Actinomycetota</taxon>
        <taxon>Actinomycetes</taxon>
        <taxon>Micromonosporales</taxon>
        <taxon>Micromonosporaceae</taxon>
        <taxon>Micromonospora</taxon>
    </lineage>
</organism>
<gene>
    <name evidence="2" type="ORF">FHU28_005862</name>
</gene>
<protein>
    <submittedName>
        <fullName evidence="2">Uncharacterized protein</fullName>
    </submittedName>
</protein>
<evidence type="ECO:0000313" key="2">
    <source>
        <dbReference type="EMBL" id="MBB5116023.1"/>
    </source>
</evidence>
<dbReference type="EMBL" id="JACHJC010000001">
    <property type="protein sequence ID" value="MBB5116023.1"/>
    <property type="molecule type" value="Genomic_DNA"/>
</dbReference>
<accession>A0ABR6MKZ8</accession>
<dbReference type="Proteomes" id="UP000618986">
    <property type="component" value="Unassembled WGS sequence"/>
</dbReference>
<reference evidence="2 3" key="1">
    <citation type="submission" date="2020-08" db="EMBL/GenBank/DDBJ databases">
        <title>Sequencing the genomes of 1000 actinobacteria strains.</title>
        <authorList>
            <person name="Klenk H.-P."/>
        </authorList>
    </citation>
    <scope>NUCLEOTIDE SEQUENCE [LARGE SCALE GENOMIC DNA]</scope>
    <source>
        <strain evidence="2 3">DSM 43036</strain>
    </source>
</reference>
<feature type="region of interest" description="Disordered" evidence="1">
    <location>
        <begin position="1"/>
        <end position="23"/>
    </location>
</feature>
<evidence type="ECO:0000256" key="1">
    <source>
        <dbReference type="SAM" id="MobiDB-lite"/>
    </source>
</evidence>
<keyword evidence="3" id="KW-1185">Reference proteome</keyword>
<dbReference type="RefSeq" id="WP_184688138.1">
    <property type="nucleotide sequence ID" value="NZ_JACHJC010000001.1"/>
</dbReference>